<organism evidence="10">
    <name type="scientific">marine metagenome</name>
    <dbReference type="NCBI Taxonomy" id="408172"/>
    <lineage>
        <taxon>unclassified sequences</taxon>
        <taxon>metagenomes</taxon>
        <taxon>ecological metagenomes</taxon>
    </lineage>
</organism>
<dbReference type="InterPro" id="IPR002306">
    <property type="entry name" value="Trp-tRNA-ligase"/>
</dbReference>
<dbReference type="InterPro" id="IPR024109">
    <property type="entry name" value="Trp-tRNA-ligase_bac-type"/>
</dbReference>
<comment type="subcellular location">
    <subcellularLocation>
        <location evidence="1">Mitochondrion</location>
    </subcellularLocation>
</comment>
<evidence type="ECO:0000256" key="2">
    <source>
        <dbReference type="ARBA" id="ARBA00005594"/>
    </source>
</evidence>
<dbReference type="Pfam" id="PF00579">
    <property type="entry name" value="tRNA-synt_1b"/>
    <property type="match status" value="1"/>
</dbReference>
<dbReference type="HAMAP" id="MF_00140_B">
    <property type="entry name" value="Trp_tRNA_synth_B"/>
    <property type="match status" value="1"/>
</dbReference>
<dbReference type="PANTHER" id="PTHR43766">
    <property type="entry name" value="TRYPTOPHAN--TRNA LIGASE, MITOCHONDRIAL"/>
    <property type="match status" value="1"/>
</dbReference>
<evidence type="ECO:0000313" key="10">
    <source>
        <dbReference type="EMBL" id="SVA69844.1"/>
    </source>
</evidence>
<evidence type="ECO:0000256" key="6">
    <source>
        <dbReference type="ARBA" id="ARBA00022840"/>
    </source>
</evidence>
<keyword evidence="5" id="KW-0547">Nucleotide-binding</keyword>
<dbReference type="GO" id="GO:0006436">
    <property type="term" value="P:tryptophanyl-tRNA aminoacylation"/>
    <property type="evidence" value="ECO:0007669"/>
    <property type="project" value="InterPro"/>
</dbReference>
<dbReference type="FunFam" id="1.10.240.10:FF:000005">
    <property type="entry name" value="Tryptophan--tRNA ligase"/>
    <property type="match status" value="1"/>
</dbReference>
<protein>
    <recommendedName>
        <fullName evidence="3">tryptophan--tRNA ligase</fullName>
        <ecNumber evidence="3">6.1.1.2</ecNumber>
    </recommendedName>
</protein>
<gene>
    <name evidence="10" type="ORF">METZ01_LOCUS122698</name>
</gene>
<evidence type="ECO:0000256" key="9">
    <source>
        <dbReference type="ARBA" id="ARBA00049929"/>
    </source>
</evidence>
<dbReference type="CDD" id="cd00806">
    <property type="entry name" value="TrpRS_core"/>
    <property type="match status" value="1"/>
</dbReference>
<keyword evidence="4" id="KW-0436">Ligase</keyword>
<dbReference type="GO" id="GO:0005829">
    <property type="term" value="C:cytosol"/>
    <property type="evidence" value="ECO:0007669"/>
    <property type="project" value="TreeGrafter"/>
</dbReference>
<dbReference type="PANTHER" id="PTHR43766:SF1">
    <property type="entry name" value="TRYPTOPHAN--TRNA LIGASE, MITOCHONDRIAL"/>
    <property type="match status" value="1"/>
</dbReference>
<keyword evidence="7" id="KW-0648">Protein biosynthesis</keyword>
<evidence type="ECO:0000256" key="3">
    <source>
        <dbReference type="ARBA" id="ARBA00013161"/>
    </source>
</evidence>
<dbReference type="GO" id="GO:0005739">
    <property type="term" value="C:mitochondrion"/>
    <property type="evidence" value="ECO:0007669"/>
    <property type="project" value="UniProtKB-SubCell"/>
</dbReference>
<evidence type="ECO:0000256" key="8">
    <source>
        <dbReference type="ARBA" id="ARBA00023146"/>
    </source>
</evidence>
<comment type="similarity">
    <text evidence="2">Belongs to the class-I aminoacyl-tRNA synthetase family.</text>
</comment>
<dbReference type="Gene3D" id="1.10.240.10">
    <property type="entry name" value="Tyrosyl-Transfer RNA Synthetase"/>
    <property type="match status" value="1"/>
</dbReference>
<accession>A0A381XYJ6</accession>
<dbReference type="InterPro" id="IPR002305">
    <property type="entry name" value="aa-tRNA-synth_Ic"/>
</dbReference>
<name>A0A381XYJ6_9ZZZZ</name>
<dbReference type="Gene3D" id="3.40.50.620">
    <property type="entry name" value="HUPs"/>
    <property type="match status" value="1"/>
</dbReference>
<dbReference type="PRINTS" id="PR01039">
    <property type="entry name" value="TRNASYNTHTRP"/>
</dbReference>
<evidence type="ECO:0000256" key="7">
    <source>
        <dbReference type="ARBA" id="ARBA00022917"/>
    </source>
</evidence>
<proteinExistence type="inferred from homology"/>
<reference evidence="10" key="1">
    <citation type="submission" date="2018-05" db="EMBL/GenBank/DDBJ databases">
        <authorList>
            <person name="Lanie J.A."/>
            <person name="Ng W.-L."/>
            <person name="Kazmierczak K.M."/>
            <person name="Andrzejewski T.M."/>
            <person name="Davidsen T.M."/>
            <person name="Wayne K.J."/>
            <person name="Tettelin H."/>
            <person name="Glass J.I."/>
            <person name="Rusch D."/>
            <person name="Podicherti R."/>
            <person name="Tsui H.-C.T."/>
            <person name="Winkler M.E."/>
        </authorList>
    </citation>
    <scope>NUCLEOTIDE SEQUENCE</scope>
</reference>
<dbReference type="GO" id="GO:0005524">
    <property type="term" value="F:ATP binding"/>
    <property type="evidence" value="ECO:0007669"/>
    <property type="project" value="UniProtKB-KW"/>
</dbReference>
<comment type="catalytic activity">
    <reaction evidence="9">
        <text>tRNA(Trp) + L-tryptophan + ATP = L-tryptophyl-tRNA(Trp) + AMP + diphosphate + H(+)</text>
        <dbReference type="Rhea" id="RHEA:24080"/>
        <dbReference type="Rhea" id="RHEA-COMP:9671"/>
        <dbReference type="Rhea" id="RHEA-COMP:9705"/>
        <dbReference type="ChEBI" id="CHEBI:15378"/>
        <dbReference type="ChEBI" id="CHEBI:30616"/>
        <dbReference type="ChEBI" id="CHEBI:33019"/>
        <dbReference type="ChEBI" id="CHEBI:57912"/>
        <dbReference type="ChEBI" id="CHEBI:78442"/>
        <dbReference type="ChEBI" id="CHEBI:78535"/>
        <dbReference type="ChEBI" id="CHEBI:456215"/>
        <dbReference type="EC" id="6.1.1.2"/>
    </reaction>
</comment>
<dbReference type="InterPro" id="IPR050203">
    <property type="entry name" value="Trp-tRNA_synthetase"/>
</dbReference>
<dbReference type="AlphaFoldDB" id="A0A381XYJ6"/>
<evidence type="ECO:0000256" key="4">
    <source>
        <dbReference type="ARBA" id="ARBA00022598"/>
    </source>
</evidence>
<dbReference type="InterPro" id="IPR014729">
    <property type="entry name" value="Rossmann-like_a/b/a_fold"/>
</dbReference>
<evidence type="ECO:0000256" key="5">
    <source>
        <dbReference type="ARBA" id="ARBA00022741"/>
    </source>
</evidence>
<dbReference type="SUPFAM" id="SSF52374">
    <property type="entry name" value="Nucleotidylyl transferase"/>
    <property type="match status" value="1"/>
</dbReference>
<dbReference type="NCBIfam" id="TIGR00233">
    <property type="entry name" value="trpS"/>
    <property type="match status" value="1"/>
</dbReference>
<dbReference type="EC" id="6.1.1.2" evidence="3"/>
<keyword evidence="6" id="KW-0067">ATP-binding</keyword>
<sequence>MDKRKVVFSGVQPSGDPQLGNYLGAFKGWVERQEEKINYFCIVDLHALTVAPDPEELRKQTRELAAILFACGLDPKKTTLFVQSHVSAHAESCWLLNCVTPIGWLERMTQFKDKSQGQERVSTGLLDYPVLMAGDIILYDADEVPVGEDQKQHVELSRDIAARFNRIYGDTFVIPEPVIPEIGGRVMGLNDPGVKMSKSYSHIRGHAIRMLDEPQEIERSFMRAVTDSGNEIRFSDDSEKAGVNNLLSIYKVVTGKSEGQVEKDFESARGYGDLKKAVAEVVIDELSPIRQRYNELISDVTELDKLLAVGSQRAESISGPKLLEMKDKMGLLLA</sequence>
<evidence type="ECO:0000256" key="1">
    <source>
        <dbReference type="ARBA" id="ARBA00004173"/>
    </source>
</evidence>
<dbReference type="GO" id="GO:0004830">
    <property type="term" value="F:tryptophan-tRNA ligase activity"/>
    <property type="evidence" value="ECO:0007669"/>
    <property type="project" value="UniProtKB-EC"/>
</dbReference>
<dbReference type="EMBL" id="UINC01016849">
    <property type="protein sequence ID" value="SVA69844.1"/>
    <property type="molecule type" value="Genomic_DNA"/>
</dbReference>
<keyword evidence="8" id="KW-0030">Aminoacyl-tRNA synthetase</keyword>